<dbReference type="InterPro" id="IPR050187">
    <property type="entry name" value="Lipid_Phosphate_FormReg"/>
</dbReference>
<evidence type="ECO:0000256" key="5">
    <source>
        <dbReference type="ARBA" id="ARBA00022741"/>
    </source>
</evidence>
<proteinExistence type="inferred from homology"/>
<sequence length="310" mass="34462">MKILFFIVNTAASNGKSLKVWRKLVIELDQRKVNYRSFNTKYPGHATELARQIAKMYGDKVAGIICVGGDGTMNEIVNGLVDHPEVKIGFIPAGTGNDFSRGYSLPKSHLDALKVILKRMNMPVRKYDVGKASFDQLKKSHGFVNSLGIGFDAEVSKLANESKIKKYLHQLGLGFLSYVVALMRLLFTYEVTNVTLTIDGNIYRFQNVWFVTISNQSYYGGGMKISPNARPNDGILNITVVHNISRLKLLAVFGSVFVGKHVLFKEVSSYTGEIIRVDSDKPLLIHVDGEQVAKSPVTVTIEKSRMSIIN</sequence>
<organism evidence="12 13">
    <name type="scientific">Litchfieldia luteola</name>
    <dbReference type="NCBI Taxonomy" id="682179"/>
    <lineage>
        <taxon>Bacteria</taxon>
        <taxon>Bacillati</taxon>
        <taxon>Bacillota</taxon>
        <taxon>Bacilli</taxon>
        <taxon>Bacillales</taxon>
        <taxon>Bacillaceae</taxon>
        <taxon>Litchfieldia</taxon>
    </lineage>
</organism>
<dbReference type="InterPro" id="IPR005218">
    <property type="entry name" value="Diacylglycerol/lipid_kinase"/>
</dbReference>
<keyword evidence="13" id="KW-1185">Reference proteome</keyword>
<dbReference type="InterPro" id="IPR017438">
    <property type="entry name" value="ATP-NAD_kinase_N"/>
</dbReference>
<dbReference type="SUPFAM" id="SSF111331">
    <property type="entry name" value="NAD kinase/diacylglycerol kinase-like"/>
    <property type="match status" value="1"/>
</dbReference>
<evidence type="ECO:0000259" key="11">
    <source>
        <dbReference type="PROSITE" id="PS50146"/>
    </source>
</evidence>
<evidence type="ECO:0000256" key="3">
    <source>
        <dbReference type="ARBA" id="ARBA00022516"/>
    </source>
</evidence>
<evidence type="ECO:0000256" key="8">
    <source>
        <dbReference type="ARBA" id="ARBA00023098"/>
    </source>
</evidence>
<dbReference type="Gene3D" id="2.60.200.40">
    <property type="match status" value="1"/>
</dbReference>
<comment type="caution">
    <text evidence="12">The sequence shown here is derived from an EMBL/GenBank/DDBJ whole genome shotgun (WGS) entry which is preliminary data.</text>
</comment>
<keyword evidence="6 12" id="KW-0418">Kinase</keyword>
<evidence type="ECO:0000256" key="7">
    <source>
        <dbReference type="ARBA" id="ARBA00022840"/>
    </source>
</evidence>
<dbReference type="InterPro" id="IPR045540">
    <property type="entry name" value="YegS/DAGK_C"/>
</dbReference>
<keyword evidence="10" id="KW-1208">Phospholipid metabolism</keyword>
<dbReference type="PROSITE" id="PS50146">
    <property type="entry name" value="DAGK"/>
    <property type="match status" value="1"/>
</dbReference>
<evidence type="ECO:0000256" key="9">
    <source>
        <dbReference type="ARBA" id="ARBA00023209"/>
    </source>
</evidence>
<dbReference type="GO" id="GO:0016301">
    <property type="term" value="F:kinase activity"/>
    <property type="evidence" value="ECO:0007669"/>
    <property type="project" value="UniProtKB-KW"/>
</dbReference>
<evidence type="ECO:0000256" key="10">
    <source>
        <dbReference type="ARBA" id="ARBA00023264"/>
    </source>
</evidence>
<dbReference type="PANTHER" id="PTHR12358">
    <property type="entry name" value="SPHINGOSINE KINASE"/>
    <property type="match status" value="1"/>
</dbReference>
<dbReference type="Gene3D" id="3.40.50.10330">
    <property type="entry name" value="Probable inorganic polyphosphate/atp-NAD kinase, domain 1"/>
    <property type="match status" value="1"/>
</dbReference>
<dbReference type="PANTHER" id="PTHR12358:SF54">
    <property type="entry name" value="SPHINGOSINE KINASE RELATED PROTEIN"/>
    <property type="match status" value="1"/>
</dbReference>
<feature type="domain" description="DAGKc" evidence="11">
    <location>
        <begin position="1"/>
        <end position="136"/>
    </location>
</feature>
<dbReference type="NCBIfam" id="TIGR00147">
    <property type="entry name" value="YegS/Rv2252/BmrU family lipid kinase"/>
    <property type="match status" value="1"/>
</dbReference>
<gene>
    <name evidence="12" type="ORF">IMZ08_09655</name>
</gene>
<reference evidence="12 13" key="1">
    <citation type="submission" date="2020-10" db="EMBL/GenBank/DDBJ databases">
        <title>Bacillus sp. HD4P25, an endophyte from a halophyte.</title>
        <authorList>
            <person name="Sun J.-Q."/>
        </authorList>
    </citation>
    <scope>NUCLEOTIDE SEQUENCE [LARGE SCALE GENOMIC DNA]</scope>
    <source>
        <strain evidence="12 13">YIM 93174</strain>
    </source>
</reference>
<keyword evidence="7" id="KW-0067">ATP-binding</keyword>
<dbReference type="Pfam" id="PF00781">
    <property type="entry name" value="DAGK_cat"/>
    <property type="match status" value="1"/>
</dbReference>
<dbReference type="InterPro" id="IPR001206">
    <property type="entry name" value="Diacylglycerol_kinase_cat_dom"/>
</dbReference>
<name>A0ABR9QII8_9BACI</name>
<evidence type="ECO:0000256" key="1">
    <source>
        <dbReference type="ARBA" id="ARBA00001946"/>
    </source>
</evidence>
<keyword evidence="3" id="KW-0444">Lipid biosynthesis</keyword>
<evidence type="ECO:0000256" key="6">
    <source>
        <dbReference type="ARBA" id="ARBA00022777"/>
    </source>
</evidence>
<evidence type="ECO:0000313" key="12">
    <source>
        <dbReference type="EMBL" id="MBE4908320.1"/>
    </source>
</evidence>
<keyword evidence="9" id="KW-0594">Phospholipid biosynthesis</keyword>
<comment type="cofactor">
    <cofactor evidence="1">
        <name>Mg(2+)</name>
        <dbReference type="ChEBI" id="CHEBI:18420"/>
    </cofactor>
</comment>
<protein>
    <submittedName>
        <fullName evidence="12">Diacylglycerol kinase family lipid kinase</fullName>
    </submittedName>
</protein>
<dbReference type="RefSeq" id="WP_193535885.1">
    <property type="nucleotide sequence ID" value="NZ_JADCLJ010000019.1"/>
</dbReference>
<keyword evidence="8" id="KW-0443">Lipid metabolism</keyword>
<dbReference type="InterPro" id="IPR016064">
    <property type="entry name" value="NAD/diacylglycerol_kinase_sf"/>
</dbReference>
<comment type="similarity">
    <text evidence="2">Belongs to the diacylglycerol/lipid kinase family.</text>
</comment>
<evidence type="ECO:0000256" key="2">
    <source>
        <dbReference type="ARBA" id="ARBA00005983"/>
    </source>
</evidence>
<dbReference type="Proteomes" id="UP001516662">
    <property type="component" value="Unassembled WGS sequence"/>
</dbReference>
<accession>A0ABR9QII8</accession>
<evidence type="ECO:0000313" key="13">
    <source>
        <dbReference type="Proteomes" id="UP001516662"/>
    </source>
</evidence>
<evidence type="ECO:0000256" key="4">
    <source>
        <dbReference type="ARBA" id="ARBA00022679"/>
    </source>
</evidence>
<dbReference type="SMART" id="SM00046">
    <property type="entry name" value="DAGKc"/>
    <property type="match status" value="1"/>
</dbReference>
<dbReference type="Pfam" id="PF19279">
    <property type="entry name" value="YegS_C"/>
    <property type="match status" value="1"/>
</dbReference>
<dbReference type="EMBL" id="JADCLJ010000019">
    <property type="protein sequence ID" value="MBE4908320.1"/>
    <property type="molecule type" value="Genomic_DNA"/>
</dbReference>
<keyword evidence="5" id="KW-0547">Nucleotide-binding</keyword>
<keyword evidence="4" id="KW-0808">Transferase</keyword>